<evidence type="ECO:0000313" key="3">
    <source>
        <dbReference type="Proteomes" id="UP001152759"/>
    </source>
</evidence>
<dbReference type="CDD" id="cd06558">
    <property type="entry name" value="crotonase-like"/>
    <property type="match status" value="1"/>
</dbReference>
<dbReference type="AlphaFoldDB" id="A0A9N9ZXA7"/>
<accession>A0A9N9ZXA7</accession>
<evidence type="ECO:0000313" key="2">
    <source>
        <dbReference type="EMBL" id="CAH0381376.1"/>
    </source>
</evidence>
<dbReference type="InterPro" id="IPR029045">
    <property type="entry name" value="ClpP/crotonase-like_dom_sf"/>
</dbReference>
<proteinExistence type="inferred from homology"/>
<evidence type="ECO:0000256" key="1">
    <source>
        <dbReference type="ARBA" id="ARBA00005254"/>
    </source>
</evidence>
<keyword evidence="3" id="KW-1185">Reference proteome</keyword>
<comment type="similarity">
    <text evidence="1">Belongs to the enoyl-CoA hydratase/isomerase family.</text>
</comment>
<dbReference type="Gene3D" id="3.90.226.10">
    <property type="entry name" value="2-enoyl-CoA Hydratase, Chain A, domain 1"/>
    <property type="match status" value="1"/>
</dbReference>
<evidence type="ECO:0008006" key="4">
    <source>
        <dbReference type="Google" id="ProtNLM"/>
    </source>
</evidence>
<dbReference type="Pfam" id="PF00378">
    <property type="entry name" value="ECH_1"/>
    <property type="match status" value="1"/>
</dbReference>
<dbReference type="InterPro" id="IPR001753">
    <property type="entry name" value="Enoyl-CoA_hydra/iso"/>
</dbReference>
<dbReference type="SUPFAM" id="SSF52096">
    <property type="entry name" value="ClpP/crotonase"/>
    <property type="match status" value="1"/>
</dbReference>
<name>A0A9N9ZXA7_BEMTA</name>
<dbReference type="PANTHER" id="PTHR43802:SF1">
    <property type="entry name" value="IP11341P-RELATED"/>
    <property type="match status" value="1"/>
</dbReference>
<dbReference type="PANTHER" id="PTHR43802">
    <property type="entry name" value="ENOYL-COA HYDRATASE"/>
    <property type="match status" value="1"/>
</dbReference>
<sequence length="297" mass="32943">MTMLVCSGLRFASDSLATPLKARYYSYNTLDATLVITKKHKKVTLIGLNRPEKKNAVNIQLLNELETALTKFENDASSYVGVLYGEGGNFCSGYDLEQLASEEQSKILLSSSLIKRYVKKPLVAALSGYGVGFGFELALWCDFRLMEDTALIGFYGRRFGIPVSKWSLRRLQCAVGITRSMDLLLTGRGIQALEAHKYGLLVDTTQCGTVLGQALSLANCIAKFPQASLLADRAQVHELTFNPHESELGSIHEEYVKNSELAYRILTKGKQIYSISSEWCWKEMTMSSTKLGANMGF</sequence>
<dbReference type="EMBL" id="OU963862">
    <property type="protein sequence ID" value="CAH0381376.1"/>
    <property type="molecule type" value="Genomic_DNA"/>
</dbReference>
<organism evidence="2 3">
    <name type="scientific">Bemisia tabaci</name>
    <name type="common">Sweetpotato whitefly</name>
    <name type="synonym">Aleurodes tabaci</name>
    <dbReference type="NCBI Taxonomy" id="7038"/>
    <lineage>
        <taxon>Eukaryota</taxon>
        <taxon>Metazoa</taxon>
        <taxon>Ecdysozoa</taxon>
        <taxon>Arthropoda</taxon>
        <taxon>Hexapoda</taxon>
        <taxon>Insecta</taxon>
        <taxon>Pterygota</taxon>
        <taxon>Neoptera</taxon>
        <taxon>Paraneoptera</taxon>
        <taxon>Hemiptera</taxon>
        <taxon>Sternorrhyncha</taxon>
        <taxon>Aleyrodoidea</taxon>
        <taxon>Aleyrodidae</taxon>
        <taxon>Aleyrodinae</taxon>
        <taxon>Bemisia</taxon>
    </lineage>
</organism>
<gene>
    <name evidence="2" type="ORF">BEMITA_LOCUS1038</name>
</gene>
<protein>
    <recommendedName>
        <fullName evidence="4">Enoyl-CoA hydratase</fullName>
    </recommendedName>
</protein>
<dbReference type="Proteomes" id="UP001152759">
    <property type="component" value="Chromosome 1"/>
</dbReference>
<reference evidence="2" key="1">
    <citation type="submission" date="2021-12" db="EMBL/GenBank/DDBJ databases">
        <authorList>
            <person name="King R."/>
        </authorList>
    </citation>
    <scope>NUCLEOTIDE SEQUENCE</scope>
</reference>